<sequence>MKRILLLILSSFATICAYAQFSTPSTGMTVTTDKVGIGTTTPGAKLEIAGTGPSIFLDNAQLAANRNPLTGAVVDGTKGSTAIVMSASSNGGNFQFYTSPAIGGSVYERMRITEAGNIGIGMINPTAKLSIQGTGTVSNTGAPAIADLFGTFDRTRLTIGNSTTTPGGTRSSAILFYGMNANGNAYKSNWEIGNDIGAHGINDFYIFSVDLNNAPFYISATGNVGIGTAVPGGYKLAVAGTIHTQAVNVDMAGWGDYVFAPKYKLASLKQVENYINQNHRLSDMPSEGEVIKNGIDVGKIAEIQTKKIEELTLYLIALKKENDALKKEQAEINKKLNRHHLN</sequence>
<evidence type="ECO:0000256" key="1">
    <source>
        <dbReference type="SAM" id="Coils"/>
    </source>
</evidence>
<dbReference type="Proteomes" id="UP001216139">
    <property type="component" value="Chromosome"/>
</dbReference>
<proteinExistence type="predicted"/>
<feature type="coiled-coil region" evidence="1">
    <location>
        <begin position="308"/>
        <end position="338"/>
    </location>
</feature>
<keyword evidence="4" id="KW-1185">Reference proteome</keyword>
<feature type="chain" id="PRO_5046487368" description="Endosialidase-like protein" evidence="2">
    <location>
        <begin position="20"/>
        <end position="342"/>
    </location>
</feature>
<feature type="signal peptide" evidence="2">
    <location>
        <begin position="1"/>
        <end position="19"/>
    </location>
</feature>
<evidence type="ECO:0008006" key="5">
    <source>
        <dbReference type="Google" id="ProtNLM"/>
    </source>
</evidence>
<keyword evidence="1" id="KW-0175">Coiled coil</keyword>
<dbReference type="EMBL" id="CP117167">
    <property type="protein sequence ID" value="WCT13684.1"/>
    <property type="molecule type" value="Genomic_DNA"/>
</dbReference>
<dbReference type="RefSeq" id="WP_273631990.1">
    <property type="nucleotide sequence ID" value="NZ_CP117167.1"/>
</dbReference>
<evidence type="ECO:0000313" key="3">
    <source>
        <dbReference type="EMBL" id="WCT13684.1"/>
    </source>
</evidence>
<gene>
    <name evidence="3" type="ORF">PQO05_07010</name>
</gene>
<evidence type="ECO:0000313" key="4">
    <source>
        <dbReference type="Proteomes" id="UP001216139"/>
    </source>
</evidence>
<keyword evidence="2" id="KW-0732">Signal</keyword>
<accession>A0ABY7TBR8</accession>
<organism evidence="3 4">
    <name type="scientific">Mucilaginibacter jinjuensis</name>
    <dbReference type="NCBI Taxonomy" id="1176721"/>
    <lineage>
        <taxon>Bacteria</taxon>
        <taxon>Pseudomonadati</taxon>
        <taxon>Bacteroidota</taxon>
        <taxon>Sphingobacteriia</taxon>
        <taxon>Sphingobacteriales</taxon>
        <taxon>Sphingobacteriaceae</taxon>
        <taxon>Mucilaginibacter</taxon>
    </lineage>
</organism>
<name>A0ABY7TBR8_9SPHI</name>
<protein>
    <recommendedName>
        <fullName evidence="5">Endosialidase-like protein</fullName>
    </recommendedName>
</protein>
<evidence type="ECO:0000256" key="2">
    <source>
        <dbReference type="SAM" id="SignalP"/>
    </source>
</evidence>
<reference evidence="3 4" key="1">
    <citation type="submission" date="2023-02" db="EMBL/GenBank/DDBJ databases">
        <title>Genome sequence of Mucilaginibacter jinjuensis strain KACC 16571.</title>
        <authorList>
            <person name="Kim S."/>
            <person name="Heo J."/>
            <person name="Kwon S.-W."/>
        </authorList>
    </citation>
    <scope>NUCLEOTIDE SEQUENCE [LARGE SCALE GENOMIC DNA]</scope>
    <source>
        <strain evidence="3 4">KACC 16571</strain>
    </source>
</reference>